<keyword evidence="4 7" id="KW-1133">Transmembrane helix</keyword>
<comment type="caution">
    <text evidence="10">The sequence shown here is derived from an EMBL/GenBank/DDBJ whole genome shotgun (WGS) entry which is preliminary data.</text>
</comment>
<keyword evidence="11" id="KW-1185">Reference proteome</keyword>
<dbReference type="InterPro" id="IPR050250">
    <property type="entry name" value="Macrolide_Exporter_MacB"/>
</dbReference>
<dbReference type="InterPro" id="IPR003838">
    <property type="entry name" value="ABC3_permease_C"/>
</dbReference>
<dbReference type="Proteomes" id="UP000451233">
    <property type="component" value="Unassembled WGS sequence"/>
</dbReference>
<comment type="subcellular location">
    <subcellularLocation>
        <location evidence="1">Cell membrane</location>
        <topology evidence="1">Multi-pass membrane protein</topology>
    </subcellularLocation>
</comment>
<evidence type="ECO:0000256" key="2">
    <source>
        <dbReference type="ARBA" id="ARBA00022475"/>
    </source>
</evidence>
<evidence type="ECO:0000256" key="6">
    <source>
        <dbReference type="ARBA" id="ARBA00038076"/>
    </source>
</evidence>
<dbReference type="InterPro" id="IPR025857">
    <property type="entry name" value="MacB_PCD"/>
</dbReference>
<evidence type="ECO:0000313" key="10">
    <source>
        <dbReference type="EMBL" id="MXV15066.1"/>
    </source>
</evidence>
<feature type="domain" description="ABC3 transporter permease C-terminal" evidence="8">
    <location>
        <begin position="273"/>
        <end position="383"/>
    </location>
</feature>
<accession>A0A7K1XX21</accession>
<feature type="transmembrane region" description="Helical" evidence="7">
    <location>
        <begin position="21"/>
        <end position="42"/>
    </location>
</feature>
<dbReference type="GO" id="GO:0022857">
    <property type="term" value="F:transmembrane transporter activity"/>
    <property type="evidence" value="ECO:0007669"/>
    <property type="project" value="TreeGrafter"/>
</dbReference>
<protein>
    <submittedName>
        <fullName evidence="10">FtsX-like permease family protein</fullName>
    </submittedName>
</protein>
<evidence type="ECO:0000256" key="3">
    <source>
        <dbReference type="ARBA" id="ARBA00022692"/>
    </source>
</evidence>
<keyword evidence="3 7" id="KW-0812">Transmembrane</keyword>
<reference evidence="10 11" key="1">
    <citation type="submission" date="2019-11" db="EMBL/GenBank/DDBJ databases">
        <title>Pedobacter sp. HMF7056 Genome sequencing and assembly.</title>
        <authorList>
            <person name="Kang H."/>
            <person name="Kim H."/>
            <person name="Joh K."/>
        </authorList>
    </citation>
    <scope>NUCLEOTIDE SEQUENCE [LARGE SCALE GENOMIC DNA]</scope>
    <source>
        <strain evidence="10 11">HMF7056</strain>
    </source>
</reference>
<evidence type="ECO:0000256" key="4">
    <source>
        <dbReference type="ARBA" id="ARBA00022989"/>
    </source>
</evidence>
<evidence type="ECO:0000259" key="8">
    <source>
        <dbReference type="Pfam" id="PF02687"/>
    </source>
</evidence>
<dbReference type="Pfam" id="PF12704">
    <property type="entry name" value="MacB_PCD"/>
    <property type="match status" value="1"/>
</dbReference>
<dbReference type="Pfam" id="PF02687">
    <property type="entry name" value="FtsX"/>
    <property type="match status" value="1"/>
</dbReference>
<evidence type="ECO:0000259" key="9">
    <source>
        <dbReference type="Pfam" id="PF12704"/>
    </source>
</evidence>
<feature type="transmembrane region" description="Helical" evidence="7">
    <location>
        <begin position="352"/>
        <end position="374"/>
    </location>
</feature>
<name>A0A7K1XX21_9SPHI</name>
<dbReference type="EMBL" id="WVHS01000002">
    <property type="protein sequence ID" value="MXV15066.1"/>
    <property type="molecule type" value="Genomic_DNA"/>
</dbReference>
<feature type="transmembrane region" description="Helical" evidence="7">
    <location>
        <begin position="314"/>
        <end position="340"/>
    </location>
</feature>
<dbReference type="PANTHER" id="PTHR30572:SF4">
    <property type="entry name" value="ABC TRANSPORTER PERMEASE YTRF"/>
    <property type="match status" value="1"/>
</dbReference>
<dbReference type="PANTHER" id="PTHR30572">
    <property type="entry name" value="MEMBRANE COMPONENT OF TRANSPORTER-RELATED"/>
    <property type="match status" value="1"/>
</dbReference>
<evidence type="ECO:0000256" key="7">
    <source>
        <dbReference type="SAM" id="Phobius"/>
    </source>
</evidence>
<gene>
    <name evidence="10" type="ORF">GS398_07125</name>
</gene>
<dbReference type="AlphaFoldDB" id="A0A7K1XX21"/>
<evidence type="ECO:0000256" key="5">
    <source>
        <dbReference type="ARBA" id="ARBA00023136"/>
    </source>
</evidence>
<feature type="transmembrane region" description="Helical" evidence="7">
    <location>
        <begin position="265"/>
        <end position="293"/>
    </location>
</feature>
<organism evidence="10 11">
    <name type="scientific">Hufsiella ginkgonis</name>
    <dbReference type="NCBI Taxonomy" id="2695274"/>
    <lineage>
        <taxon>Bacteria</taxon>
        <taxon>Pseudomonadati</taxon>
        <taxon>Bacteroidota</taxon>
        <taxon>Sphingobacteriia</taxon>
        <taxon>Sphingobacteriales</taxon>
        <taxon>Sphingobacteriaceae</taxon>
        <taxon>Hufsiella</taxon>
    </lineage>
</organism>
<feature type="domain" description="MacB-like periplasmic core" evidence="9">
    <location>
        <begin position="25"/>
        <end position="229"/>
    </location>
</feature>
<keyword evidence="2" id="KW-1003">Cell membrane</keyword>
<keyword evidence="5 7" id="KW-0472">Membrane</keyword>
<evidence type="ECO:0000256" key="1">
    <source>
        <dbReference type="ARBA" id="ARBA00004651"/>
    </source>
</evidence>
<proteinExistence type="inferred from homology"/>
<sequence length="391" mass="44129">MLKHLFKLIWNKKRQNFLLMTEILVSFMVIFAVFSLLVNYYMNYRKPMGFEYDRVWSVEYRPGVSFKTKDSLVVFYDNLRNKLNGMPEIEGITFVSDNSPFTANTRQSNVDYKKQHARSVNWYDADSGYPNTMKVKVLEGRWFGKQDDAATVKPVVINQQLRNELFGAGKALGERIGEEQRFRVVGVVNDIKDKGDFSSPGNGMYQRLDTSNLGWVNKLLVRVSAKADPAFESRLYRAMSNSFKNSNIDINHLTAKLEDINKQTLIPMIILLIVAGFLIINVALGLFGVLWYNINSRRSEIGLRRAIGATGKNVSAQLVTESVILATISLVIGSFFAAQFPLLNVFDLQSGVYVTAILLSVVFIYLLILACSLYPGKQAAAIYPAIALHEE</sequence>
<evidence type="ECO:0000313" key="11">
    <source>
        <dbReference type="Proteomes" id="UP000451233"/>
    </source>
</evidence>
<dbReference type="GO" id="GO:0005886">
    <property type="term" value="C:plasma membrane"/>
    <property type="evidence" value="ECO:0007669"/>
    <property type="project" value="UniProtKB-SubCell"/>
</dbReference>
<comment type="similarity">
    <text evidence="6">Belongs to the ABC-4 integral membrane protein family.</text>
</comment>
<dbReference type="RefSeq" id="WP_160906087.1">
    <property type="nucleotide sequence ID" value="NZ_WVHS01000002.1"/>
</dbReference>